<evidence type="ECO:0000313" key="3">
    <source>
        <dbReference type="Proteomes" id="UP000327157"/>
    </source>
</evidence>
<feature type="signal peptide" evidence="1">
    <location>
        <begin position="1"/>
        <end position="24"/>
    </location>
</feature>
<name>A0A5N5FMD8_9ROSA</name>
<gene>
    <name evidence="2" type="ORF">D8674_003836</name>
</gene>
<reference evidence="2 3" key="1">
    <citation type="submission" date="2019-09" db="EMBL/GenBank/DDBJ databases">
        <authorList>
            <person name="Ou C."/>
        </authorList>
    </citation>
    <scope>NUCLEOTIDE SEQUENCE [LARGE SCALE GENOMIC DNA]</scope>
    <source>
        <strain evidence="2">S2</strain>
        <tissue evidence="2">Leaf</tissue>
    </source>
</reference>
<accession>A0A5N5FMD8</accession>
<sequence>MERSSTVAVVIVAFLIGLLTFETAAEIAQNSTKFYRICRHYSPLQSLCAQLIESSGYSCSEPQ</sequence>
<reference evidence="3" key="2">
    <citation type="submission" date="2019-10" db="EMBL/GenBank/DDBJ databases">
        <title>A de novo genome assembly of a pear dwarfing rootstock.</title>
        <authorList>
            <person name="Wang F."/>
            <person name="Wang J."/>
            <person name="Li S."/>
            <person name="Zhang Y."/>
            <person name="Fang M."/>
            <person name="Ma L."/>
            <person name="Zhao Y."/>
            <person name="Jiang S."/>
        </authorList>
    </citation>
    <scope>NUCLEOTIDE SEQUENCE [LARGE SCALE GENOMIC DNA]</scope>
</reference>
<dbReference type="EMBL" id="SMOL01000695">
    <property type="protein sequence ID" value="KAB2602831.1"/>
    <property type="molecule type" value="Genomic_DNA"/>
</dbReference>
<keyword evidence="1" id="KW-0732">Signal</keyword>
<keyword evidence="3" id="KW-1185">Reference proteome</keyword>
<organism evidence="2 3">
    <name type="scientific">Pyrus ussuriensis x Pyrus communis</name>
    <dbReference type="NCBI Taxonomy" id="2448454"/>
    <lineage>
        <taxon>Eukaryota</taxon>
        <taxon>Viridiplantae</taxon>
        <taxon>Streptophyta</taxon>
        <taxon>Embryophyta</taxon>
        <taxon>Tracheophyta</taxon>
        <taxon>Spermatophyta</taxon>
        <taxon>Magnoliopsida</taxon>
        <taxon>eudicotyledons</taxon>
        <taxon>Gunneridae</taxon>
        <taxon>Pentapetalae</taxon>
        <taxon>rosids</taxon>
        <taxon>fabids</taxon>
        <taxon>Rosales</taxon>
        <taxon>Rosaceae</taxon>
        <taxon>Amygdaloideae</taxon>
        <taxon>Maleae</taxon>
        <taxon>Pyrus</taxon>
    </lineage>
</organism>
<protein>
    <submittedName>
        <fullName evidence="2">Triacylglycerol lipase 1-like</fullName>
    </submittedName>
</protein>
<dbReference type="OrthoDB" id="9974421at2759"/>
<dbReference type="Proteomes" id="UP000327157">
    <property type="component" value="Chromosome 10"/>
</dbReference>
<dbReference type="AlphaFoldDB" id="A0A5N5FMD8"/>
<comment type="caution">
    <text evidence="2">The sequence shown here is derived from an EMBL/GenBank/DDBJ whole genome shotgun (WGS) entry which is preliminary data.</text>
</comment>
<feature type="chain" id="PRO_5024337864" evidence="1">
    <location>
        <begin position="25"/>
        <end position="63"/>
    </location>
</feature>
<evidence type="ECO:0000313" key="2">
    <source>
        <dbReference type="EMBL" id="KAB2602831.1"/>
    </source>
</evidence>
<reference evidence="2 3" key="3">
    <citation type="submission" date="2019-11" db="EMBL/GenBank/DDBJ databases">
        <title>A de novo genome assembly of a pear dwarfing rootstock.</title>
        <authorList>
            <person name="Wang F."/>
            <person name="Wang J."/>
            <person name="Li S."/>
            <person name="Zhang Y."/>
            <person name="Fang M."/>
            <person name="Ma L."/>
            <person name="Zhao Y."/>
            <person name="Jiang S."/>
        </authorList>
    </citation>
    <scope>NUCLEOTIDE SEQUENCE [LARGE SCALE GENOMIC DNA]</scope>
    <source>
        <strain evidence="2">S2</strain>
        <tissue evidence="2">Leaf</tissue>
    </source>
</reference>
<evidence type="ECO:0000256" key="1">
    <source>
        <dbReference type="SAM" id="SignalP"/>
    </source>
</evidence>
<proteinExistence type="predicted"/>